<evidence type="ECO:0000313" key="6">
    <source>
        <dbReference type="Proteomes" id="UP001500689"/>
    </source>
</evidence>
<evidence type="ECO:0000313" key="5">
    <source>
        <dbReference type="EMBL" id="GAA3546849.1"/>
    </source>
</evidence>
<organism evidence="5 6">
    <name type="scientific">Amycolatopsis ultiminotia</name>
    <dbReference type="NCBI Taxonomy" id="543629"/>
    <lineage>
        <taxon>Bacteria</taxon>
        <taxon>Bacillati</taxon>
        <taxon>Actinomycetota</taxon>
        <taxon>Actinomycetes</taxon>
        <taxon>Pseudonocardiales</taxon>
        <taxon>Pseudonocardiaceae</taxon>
        <taxon>Amycolatopsis</taxon>
    </lineage>
</organism>
<dbReference type="RefSeq" id="WP_344860601.1">
    <property type="nucleotide sequence ID" value="NZ_BAAAZN010000006.1"/>
</dbReference>
<dbReference type="Proteomes" id="UP001500689">
    <property type="component" value="Unassembled WGS sequence"/>
</dbReference>
<proteinExistence type="inferred from homology"/>
<keyword evidence="6" id="KW-1185">Reference proteome</keyword>
<dbReference type="InterPro" id="IPR047110">
    <property type="entry name" value="GABD/Sad-like"/>
</dbReference>
<dbReference type="Gene3D" id="3.40.309.10">
    <property type="entry name" value="Aldehyde Dehydrogenase, Chain A, domain 2"/>
    <property type="match status" value="1"/>
</dbReference>
<gene>
    <name evidence="5" type="ORF">GCM10022222_33080</name>
</gene>
<dbReference type="PANTHER" id="PTHR43217:SF1">
    <property type="entry name" value="SUCCINATE SEMIALDEHYDE DEHYDROGENASE [NAD(P)+] SAD"/>
    <property type="match status" value="1"/>
</dbReference>
<dbReference type="Pfam" id="PF00171">
    <property type="entry name" value="Aldedh"/>
    <property type="match status" value="1"/>
</dbReference>
<dbReference type="InterPro" id="IPR016163">
    <property type="entry name" value="Ald_DH_C"/>
</dbReference>
<dbReference type="EMBL" id="BAAAZN010000006">
    <property type="protein sequence ID" value="GAA3546849.1"/>
    <property type="molecule type" value="Genomic_DNA"/>
</dbReference>
<evidence type="ECO:0000256" key="1">
    <source>
        <dbReference type="ARBA" id="ARBA00009986"/>
    </source>
</evidence>
<dbReference type="InterPro" id="IPR015590">
    <property type="entry name" value="Aldehyde_DH_dom"/>
</dbReference>
<sequence length="454" mass="48897">MAIATVNPATGERIREFDALGEKELEQKVALAAEAFAGQRRTSFAERAELLRRTAGILEEEAEALGRIATLEMGKTRPAAVAEVRKSAAGCRWYADHGEEMLADQPWPVERARVFTRYEPLGPVLAVMPWNFPYWQVFRFAAPALIAGNVGLLKHASNVPQVALAIEDVFRRAGWPDGVFQSLLVPSSAVEGLLGDDRIRAATLTGSEPAGREVGAAAGRNIKPSVLELGGSDAFVVLPSADLAKAVESAVQSRILNNGQSCINAKRFIVHREIAGEFTRQVTERMAALTVGDPAKDDTDLGPLSSADAVETLHRQVTDTVRAGARLHTGGETVAGPGFYYPPTVLTDIPDGSPGQHEEFFGPVALIWQAEDLDDAIRIANDSPFGLGGSAWTTDPAEQERLITEIETGMVYFNEFTQSTPEVPFGGVKNSGYGRELASFGPRTFVNAKTVWLA</sequence>
<keyword evidence="2" id="KW-0521">NADP</keyword>
<reference evidence="6" key="1">
    <citation type="journal article" date="2019" name="Int. J. Syst. Evol. Microbiol.">
        <title>The Global Catalogue of Microorganisms (GCM) 10K type strain sequencing project: providing services to taxonomists for standard genome sequencing and annotation.</title>
        <authorList>
            <consortium name="The Broad Institute Genomics Platform"/>
            <consortium name="The Broad Institute Genome Sequencing Center for Infectious Disease"/>
            <person name="Wu L."/>
            <person name="Ma J."/>
        </authorList>
    </citation>
    <scope>NUCLEOTIDE SEQUENCE [LARGE SCALE GENOMIC DNA]</scope>
    <source>
        <strain evidence="6">JCM 16898</strain>
    </source>
</reference>
<evidence type="ECO:0000256" key="3">
    <source>
        <dbReference type="ARBA" id="ARBA00023002"/>
    </source>
</evidence>
<dbReference type="SUPFAM" id="SSF53720">
    <property type="entry name" value="ALDH-like"/>
    <property type="match status" value="1"/>
</dbReference>
<keyword evidence="3" id="KW-0560">Oxidoreductase</keyword>
<comment type="similarity">
    <text evidence="1">Belongs to the aldehyde dehydrogenase family.</text>
</comment>
<dbReference type="InterPro" id="IPR016162">
    <property type="entry name" value="Ald_DH_N"/>
</dbReference>
<dbReference type="Gene3D" id="3.40.605.10">
    <property type="entry name" value="Aldehyde Dehydrogenase, Chain A, domain 1"/>
    <property type="match status" value="1"/>
</dbReference>
<evidence type="ECO:0000256" key="2">
    <source>
        <dbReference type="ARBA" id="ARBA00022857"/>
    </source>
</evidence>
<dbReference type="PANTHER" id="PTHR43217">
    <property type="entry name" value="SUCCINATE SEMIALDEHYDE DEHYDROGENASE [NAD(P)+] SAD"/>
    <property type="match status" value="1"/>
</dbReference>
<feature type="domain" description="Aldehyde dehydrogenase" evidence="4">
    <location>
        <begin position="3"/>
        <end position="451"/>
    </location>
</feature>
<name>A0ABP6W8Z7_9PSEU</name>
<dbReference type="InterPro" id="IPR044148">
    <property type="entry name" value="ALDH_GabD1-like"/>
</dbReference>
<dbReference type="CDD" id="cd07100">
    <property type="entry name" value="ALDH_SSADH1_GabD1"/>
    <property type="match status" value="1"/>
</dbReference>
<protein>
    <submittedName>
        <fullName evidence="5">NADP-dependent succinic semialdehyde dehydrogenase</fullName>
    </submittedName>
</protein>
<dbReference type="InterPro" id="IPR016161">
    <property type="entry name" value="Ald_DH/histidinol_DH"/>
</dbReference>
<accession>A0ABP6W8Z7</accession>
<evidence type="ECO:0000259" key="4">
    <source>
        <dbReference type="Pfam" id="PF00171"/>
    </source>
</evidence>
<comment type="caution">
    <text evidence="5">The sequence shown here is derived from an EMBL/GenBank/DDBJ whole genome shotgun (WGS) entry which is preliminary data.</text>
</comment>